<name>A0A2P4EWD2_9GAMM</name>
<evidence type="ECO:0000259" key="1">
    <source>
        <dbReference type="PROSITE" id="PS51085"/>
    </source>
</evidence>
<dbReference type="PRINTS" id="PR00410">
    <property type="entry name" value="PHEHYDRXLASE"/>
</dbReference>
<dbReference type="OrthoDB" id="9806195at2"/>
<gene>
    <name evidence="3" type="ORF">C1949_07600</name>
</gene>
<dbReference type="PANTHER" id="PTHR47354">
    <property type="entry name" value="NADH OXIDOREDUCTASE HCR"/>
    <property type="match status" value="1"/>
</dbReference>
<evidence type="ECO:0000259" key="2">
    <source>
        <dbReference type="PROSITE" id="PS51384"/>
    </source>
</evidence>
<dbReference type="GO" id="GO:0016491">
    <property type="term" value="F:oxidoreductase activity"/>
    <property type="evidence" value="ECO:0007669"/>
    <property type="project" value="InterPro"/>
</dbReference>
<dbReference type="InterPro" id="IPR036010">
    <property type="entry name" value="2Fe-2S_ferredoxin-like_sf"/>
</dbReference>
<dbReference type="EMBL" id="PPSK01000005">
    <property type="protein sequence ID" value="POB04276.1"/>
    <property type="molecule type" value="Genomic_DNA"/>
</dbReference>
<dbReference type="SUPFAM" id="SSF63380">
    <property type="entry name" value="Riboflavin synthase domain-like"/>
    <property type="match status" value="1"/>
</dbReference>
<dbReference type="CDD" id="cd00207">
    <property type="entry name" value="fer2"/>
    <property type="match status" value="1"/>
</dbReference>
<dbReference type="SUPFAM" id="SSF52343">
    <property type="entry name" value="Ferredoxin reductase-like, C-terminal NADP-linked domain"/>
    <property type="match status" value="1"/>
</dbReference>
<proteinExistence type="predicted"/>
<dbReference type="InterPro" id="IPR039261">
    <property type="entry name" value="FNR_nucleotide-bd"/>
</dbReference>
<protein>
    <submittedName>
        <fullName evidence="3">Uncharacterized protein</fullName>
    </submittedName>
</protein>
<dbReference type="SUPFAM" id="SSF54292">
    <property type="entry name" value="2Fe-2S ferredoxin-like"/>
    <property type="match status" value="1"/>
</dbReference>
<dbReference type="Gene3D" id="3.10.20.30">
    <property type="match status" value="1"/>
</dbReference>
<dbReference type="Pfam" id="PF00111">
    <property type="entry name" value="Fer2"/>
    <property type="match status" value="1"/>
</dbReference>
<dbReference type="InterPro" id="IPR012675">
    <property type="entry name" value="Beta-grasp_dom_sf"/>
</dbReference>
<dbReference type="Gene3D" id="3.40.50.80">
    <property type="entry name" value="Nucleotide-binding domain of ferredoxin-NADP reductase (FNR) module"/>
    <property type="match status" value="1"/>
</dbReference>
<comment type="caution">
    <text evidence="3">The sequence shown here is derived from an EMBL/GenBank/DDBJ whole genome shotgun (WGS) entry which is preliminary data.</text>
</comment>
<dbReference type="InterPro" id="IPR001041">
    <property type="entry name" value="2Fe-2S_ferredoxin-type"/>
</dbReference>
<dbReference type="RefSeq" id="WP_104737877.1">
    <property type="nucleotide sequence ID" value="NZ_BMHR01000001.1"/>
</dbReference>
<evidence type="ECO:0000313" key="4">
    <source>
        <dbReference type="Proteomes" id="UP000243451"/>
    </source>
</evidence>
<organism evidence="3 4">
    <name type="scientific">Halopseudomonas oceani</name>
    <dbReference type="NCBI Taxonomy" id="1708783"/>
    <lineage>
        <taxon>Bacteria</taxon>
        <taxon>Pseudomonadati</taxon>
        <taxon>Pseudomonadota</taxon>
        <taxon>Gammaproteobacteria</taxon>
        <taxon>Pseudomonadales</taxon>
        <taxon>Pseudomonadaceae</taxon>
        <taxon>Halopseudomonas</taxon>
    </lineage>
</organism>
<dbReference type="AlphaFoldDB" id="A0A2P4EWD2"/>
<reference evidence="3 4" key="1">
    <citation type="submission" date="2018-01" db="EMBL/GenBank/DDBJ databases">
        <title>Draft genome of the type strain Pseudomonas oceani DSM 100277 isolated from the deep water in Okinawa trough, northwestern Pacific Ocean.</title>
        <authorList>
            <person name="Gomila M."/>
            <person name="Mulet M."/>
            <person name="Garcia-Valdes E."/>
            <person name="Lalucat J."/>
        </authorList>
    </citation>
    <scope>NUCLEOTIDE SEQUENCE [LARGE SCALE GENOMIC DNA]</scope>
    <source>
        <strain evidence="3 4">DSM 100277</strain>
    </source>
</reference>
<dbReference type="InterPro" id="IPR017938">
    <property type="entry name" value="Riboflavin_synthase-like_b-brl"/>
</dbReference>
<keyword evidence="4" id="KW-1185">Reference proteome</keyword>
<accession>A0A2P4EWD2</accession>
<evidence type="ECO:0000313" key="3">
    <source>
        <dbReference type="EMBL" id="POB04276.1"/>
    </source>
</evidence>
<dbReference type="PROSITE" id="PS51384">
    <property type="entry name" value="FAD_FR"/>
    <property type="match status" value="1"/>
</dbReference>
<dbReference type="InterPro" id="IPR017927">
    <property type="entry name" value="FAD-bd_FR_type"/>
</dbReference>
<dbReference type="GO" id="GO:0051536">
    <property type="term" value="F:iron-sulfur cluster binding"/>
    <property type="evidence" value="ECO:0007669"/>
    <property type="project" value="InterPro"/>
</dbReference>
<sequence>MPDIQINDHHLQVASGSNLLDALRQADLPINWSCRAGQCHSCLVQNRGFADLSAAQRGLSPEQQADGWLLACQCRVEQDLQLHLHDPTRDSLPATIERLEALPGMVIRLQLRPARVMRYKAGQHLVIWLTPQLARTFSLASLPGEPLLEFHLQDREDSTFCRALRKLPLGTTCHIGAPAGHLNYDPAWHDQPLLLLSAGTGLAPLQAIARSALAAGHSAPIQLWHWQAHGEPCYLQSALEALAEQHPQLQLQLRPRSELDADLGRLKSPGRGALALICGSPAFIELLRKPLFMAGLAGRQILDEAFLSRSN</sequence>
<dbReference type="InterPro" id="IPR050415">
    <property type="entry name" value="MRET"/>
</dbReference>
<dbReference type="PANTHER" id="PTHR47354:SF3">
    <property type="entry name" value="OXIDOREDUCTASE-RELATED"/>
    <property type="match status" value="1"/>
</dbReference>
<feature type="domain" description="FAD-binding FR-type" evidence="2">
    <location>
        <begin position="89"/>
        <end position="185"/>
    </location>
</feature>
<feature type="domain" description="2Fe-2S ferredoxin-type" evidence="1">
    <location>
        <begin position="2"/>
        <end position="88"/>
    </location>
</feature>
<dbReference type="Gene3D" id="2.40.30.10">
    <property type="entry name" value="Translation factors"/>
    <property type="match status" value="1"/>
</dbReference>
<dbReference type="Proteomes" id="UP000243451">
    <property type="component" value="Unassembled WGS sequence"/>
</dbReference>
<dbReference type="PROSITE" id="PS51085">
    <property type="entry name" value="2FE2S_FER_2"/>
    <property type="match status" value="1"/>
</dbReference>